<sequence length="251" mass="28013">MNVAFDSRLYRIFPQAHSFQLNNCSFNVQPYDVPTTAVTTPSLTEPTQIPPINHRDTKESPSELYARALLLAKRGYPLWKPKPQGVRLPETYKQEGVRIGDVGILNGFGGFSYLFNVFHPASHVINVNRVPPGFEPLSIDDYYSVEEDLEGFGPGSHVASDDSAISKRLSFNISSVNEGAFLVLPEGGKRVDHQHWTMLYDYIAKCAHTWYDYINGKREQGGLAMGLYEGLYVVTGCDKARAWGVVSFSIS</sequence>
<keyword evidence="3" id="KW-1185">Reference proteome</keyword>
<proteinExistence type="predicted"/>
<evidence type="ECO:0000313" key="3">
    <source>
        <dbReference type="Proteomes" id="UP000053593"/>
    </source>
</evidence>
<feature type="compositionally biased region" description="Polar residues" evidence="1">
    <location>
        <begin position="37"/>
        <end position="47"/>
    </location>
</feature>
<evidence type="ECO:0000256" key="1">
    <source>
        <dbReference type="SAM" id="MobiDB-lite"/>
    </source>
</evidence>
<evidence type="ECO:0000313" key="2">
    <source>
        <dbReference type="EMBL" id="KIK60373.1"/>
    </source>
</evidence>
<organism evidence="2 3">
    <name type="scientific">Collybiopsis luxurians FD-317 M1</name>
    <dbReference type="NCBI Taxonomy" id="944289"/>
    <lineage>
        <taxon>Eukaryota</taxon>
        <taxon>Fungi</taxon>
        <taxon>Dikarya</taxon>
        <taxon>Basidiomycota</taxon>
        <taxon>Agaricomycotina</taxon>
        <taxon>Agaricomycetes</taxon>
        <taxon>Agaricomycetidae</taxon>
        <taxon>Agaricales</taxon>
        <taxon>Marasmiineae</taxon>
        <taxon>Omphalotaceae</taxon>
        <taxon>Collybiopsis</taxon>
        <taxon>Collybiopsis luxurians</taxon>
    </lineage>
</organism>
<accession>A0A0D0CW91</accession>
<dbReference type="EMBL" id="KN834775">
    <property type="protein sequence ID" value="KIK60373.1"/>
    <property type="molecule type" value="Genomic_DNA"/>
</dbReference>
<name>A0A0D0CW91_9AGAR</name>
<protein>
    <submittedName>
        <fullName evidence="2">Uncharacterized protein</fullName>
    </submittedName>
</protein>
<dbReference type="OrthoDB" id="3222453at2759"/>
<dbReference type="HOGENOM" id="CLU_1063757_0_0_1"/>
<gene>
    <name evidence="2" type="ORF">GYMLUDRAFT_167733</name>
</gene>
<dbReference type="AlphaFoldDB" id="A0A0D0CW91"/>
<reference evidence="2 3" key="1">
    <citation type="submission" date="2014-04" db="EMBL/GenBank/DDBJ databases">
        <title>Evolutionary Origins and Diversification of the Mycorrhizal Mutualists.</title>
        <authorList>
            <consortium name="DOE Joint Genome Institute"/>
            <consortium name="Mycorrhizal Genomics Consortium"/>
            <person name="Kohler A."/>
            <person name="Kuo A."/>
            <person name="Nagy L.G."/>
            <person name="Floudas D."/>
            <person name="Copeland A."/>
            <person name="Barry K.W."/>
            <person name="Cichocki N."/>
            <person name="Veneault-Fourrey C."/>
            <person name="LaButti K."/>
            <person name="Lindquist E.A."/>
            <person name="Lipzen A."/>
            <person name="Lundell T."/>
            <person name="Morin E."/>
            <person name="Murat C."/>
            <person name="Riley R."/>
            <person name="Ohm R."/>
            <person name="Sun H."/>
            <person name="Tunlid A."/>
            <person name="Henrissat B."/>
            <person name="Grigoriev I.V."/>
            <person name="Hibbett D.S."/>
            <person name="Martin F."/>
        </authorList>
    </citation>
    <scope>NUCLEOTIDE SEQUENCE [LARGE SCALE GENOMIC DNA]</scope>
    <source>
        <strain evidence="2 3">FD-317 M1</strain>
    </source>
</reference>
<feature type="non-terminal residue" evidence="2">
    <location>
        <position position="251"/>
    </location>
</feature>
<dbReference type="Proteomes" id="UP000053593">
    <property type="component" value="Unassembled WGS sequence"/>
</dbReference>
<feature type="region of interest" description="Disordered" evidence="1">
    <location>
        <begin position="37"/>
        <end position="58"/>
    </location>
</feature>